<reference evidence="1 2" key="2">
    <citation type="submission" date="2018-11" db="EMBL/GenBank/DDBJ databases">
        <authorList>
            <consortium name="Pathogen Informatics"/>
        </authorList>
    </citation>
    <scope>NUCLEOTIDE SEQUENCE [LARGE SCALE GENOMIC DNA]</scope>
</reference>
<accession>A0A0R3XDE0</accession>
<organism evidence="3">
    <name type="scientific">Hydatigena taeniaeformis</name>
    <name type="common">Feline tapeworm</name>
    <name type="synonym">Taenia taeniaeformis</name>
    <dbReference type="NCBI Taxonomy" id="6205"/>
    <lineage>
        <taxon>Eukaryota</taxon>
        <taxon>Metazoa</taxon>
        <taxon>Spiralia</taxon>
        <taxon>Lophotrochozoa</taxon>
        <taxon>Platyhelminthes</taxon>
        <taxon>Cestoda</taxon>
        <taxon>Eucestoda</taxon>
        <taxon>Cyclophyllidea</taxon>
        <taxon>Taeniidae</taxon>
        <taxon>Hydatigera</taxon>
    </lineage>
</organism>
<evidence type="ECO:0000313" key="3">
    <source>
        <dbReference type="WBParaSite" id="TTAC_0001156701-mRNA-1"/>
    </source>
</evidence>
<dbReference type="AlphaFoldDB" id="A0A0R3XDE0"/>
<proteinExistence type="predicted"/>
<reference evidence="3" key="1">
    <citation type="submission" date="2017-02" db="UniProtKB">
        <authorList>
            <consortium name="WormBaseParasite"/>
        </authorList>
    </citation>
    <scope>IDENTIFICATION</scope>
</reference>
<sequence length="173" mass="18129">MTKQSSSVYPIAATKFPASTPASISSTSHSSTYQLGPTPSRIITSSSKSSLNITFTDGPASTAPIIMKEANDGAPSHTPATITYPDSTLASTKASTTTFVPANTKEPSSIIYTSMEPTHVLRKPKKSRRSAEVPSIPTINEHLPNPKFFTSGGFDLIPGISATMLVGLAIGLM</sequence>
<keyword evidence="2" id="KW-1185">Reference proteome</keyword>
<dbReference type="Proteomes" id="UP000274429">
    <property type="component" value="Unassembled WGS sequence"/>
</dbReference>
<name>A0A0R3XDE0_HYDTA</name>
<dbReference type="WBParaSite" id="TTAC_0001156701-mRNA-1">
    <property type="protein sequence ID" value="TTAC_0001156701-mRNA-1"/>
    <property type="gene ID" value="TTAC_0001156701"/>
</dbReference>
<dbReference type="EMBL" id="UYWX01024933">
    <property type="protein sequence ID" value="VDM36951.1"/>
    <property type="molecule type" value="Genomic_DNA"/>
</dbReference>
<evidence type="ECO:0000313" key="2">
    <source>
        <dbReference type="Proteomes" id="UP000274429"/>
    </source>
</evidence>
<protein>
    <submittedName>
        <fullName evidence="3">Flocculation protein FLO11-like</fullName>
    </submittedName>
</protein>
<evidence type="ECO:0000313" key="1">
    <source>
        <dbReference type="EMBL" id="VDM36951.1"/>
    </source>
</evidence>
<gene>
    <name evidence="1" type="ORF">TTAC_LOCUS11550</name>
</gene>